<evidence type="ECO:0000313" key="10">
    <source>
        <dbReference type="EMBL" id="CAK8054714.1"/>
    </source>
</evidence>
<evidence type="ECO:0000313" key="11">
    <source>
        <dbReference type="Proteomes" id="UP001314241"/>
    </source>
</evidence>
<evidence type="ECO:0000259" key="9">
    <source>
        <dbReference type="PROSITE" id="PS50893"/>
    </source>
</evidence>
<dbReference type="InterPro" id="IPR027417">
    <property type="entry name" value="P-loop_NTPase"/>
</dbReference>
<protein>
    <recommendedName>
        <fullName evidence="8">Energy-coupling factor transporter ATP-binding protein EcfA2</fullName>
        <ecNumber evidence="8">7.-.-.-</ecNumber>
    </recommendedName>
</protein>
<keyword evidence="5 8" id="KW-0067">ATP-binding</keyword>
<reference evidence="10 11" key="1">
    <citation type="submission" date="2024-01" db="EMBL/GenBank/DDBJ databases">
        <authorList>
            <person name="Botero Cardona J."/>
        </authorList>
    </citation>
    <scope>NUCLEOTIDE SEQUENCE [LARGE SCALE GENOMIC DNA]</scope>
    <source>
        <strain evidence="10 11">LMG 33000</strain>
    </source>
</reference>
<feature type="domain" description="ABC transporter" evidence="9">
    <location>
        <begin position="3"/>
        <end position="244"/>
    </location>
</feature>
<dbReference type="GO" id="GO:0005524">
    <property type="term" value="F:ATP binding"/>
    <property type="evidence" value="ECO:0007669"/>
    <property type="project" value="UniProtKB-KW"/>
</dbReference>
<gene>
    <name evidence="10" type="ORF">R54876_GBNLAHCA_01289</name>
</gene>
<keyword evidence="2 8" id="KW-0813">Transport</keyword>
<dbReference type="CDD" id="cd03225">
    <property type="entry name" value="ABC_cobalt_CbiO_domain1"/>
    <property type="match status" value="1"/>
</dbReference>
<organism evidence="10 11">
    <name type="scientific">Eupransor demetentiae</name>
    <dbReference type="NCBI Taxonomy" id="3109584"/>
    <lineage>
        <taxon>Bacteria</taxon>
        <taxon>Bacillati</taxon>
        <taxon>Bacillota</taxon>
        <taxon>Bacilli</taxon>
        <taxon>Lactobacillales</taxon>
        <taxon>Lactobacillaceae</taxon>
        <taxon>Eupransor</taxon>
    </lineage>
</organism>
<dbReference type="PANTHER" id="PTHR43553:SF27">
    <property type="entry name" value="ENERGY-COUPLING FACTOR TRANSPORTER ATP-BINDING PROTEIN ECFA2"/>
    <property type="match status" value="1"/>
</dbReference>
<keyword evidence="7 8" id="KW-0472">Membrane</keyword>
<accession>A0ABP0ER00</accession>
<keyword evidence="4 8" id="KW-0547">Nucleotide-binding</keyword>
<evidence type="ECO:0000256" key="6">
    <source>
        <dbReference type="ARBA" id="ARBA00022967"/>
    </source>
</evidence>
<dbReference type="InterPro" id="IPR003593">
    <property type="entry name" value="AAA+_ATPase"/>
</dbReference>
<comment type="subcellular location">
    <subcellularLocation>
        <location evidence="1 8">Cell membrane</location>
        <topology evidence="1 8">Peripheral membrane protein</topology>
    </subcellularLocation>
</comment>
<dbReference type="InterPro" id="IPR030946">
    <property type="entry name" value="EcfA2"/>
</dbReference>
<keyword evidence="6" id="KW-1278">Translocase</keyword>
<dbReference type="PROSITE" id="PS50893">
    <property type="entry name" value="ABC_TRANSPORTER_2"/>
    <property type="match status" value="1"/>
</dbReference>
<dbReference type="InterPro" id="IPR015856">
    <property type="entry name" value="ABC_transpr_CbiO/EcfA_su"/>
</dbReference>
<dbReference type="Pfam" id="PF00005">
    <property type="entry name" value="ABC_tran"/>
    <property type="match status" value="1"/>
</dbReference>
<comment type="caution">
    <text evidence="10">The sequence shown here is derived from an EMBL/GenBank/DDBJ whole genome shotgun (WGS) entry which is preliminary data.</text>
</comment>
<dbReference type="EMBL" id="CAWVOH010000003">
    <property type="protein sequence ID" value="CAK8054714.1"/>
    <property type="molecule type" value="Genomic_DNA"/>
</dbReference>
<dbReference type="PROSITE" id="PS00211">
    <property type="entry name" value="ABC_TRANSPORTER_1"/>
    <property type="match status" value="1"/>
</dbReference>
<keyword evidence="3 8" id="KW-1003">Cell membrane</keyword>
<evidence type="ECO:0000256" key="2">
    <source>
        <dbReference type="ARBA" id="ARBA00022448"/>
    </source>
</evidence>
<evidence type="ECO:0000256" key="1">
    <source>
        <dbReference type="ARBA" id="ARBA00004202"/>
    </source>
</evidence>
<evidence type="ECO:0000256" key="8">
    <source>
        <dbReference type="RuleBase" id="RU365104"/>
    </source>
</evidence>
<dbReference type="NCBIfam" id="TIGR04521">
    <property type="entry name" value="ECF_ATPase_2"/>
    <property type="match status" value="1"/>
</dbReference>
<comment type="subunit">
    <text evidence="8">Forms a stable energy-coupling factor (ECF) transporter complex composed of 2 membrane-embedded substrate-binding proteins (S component), 2 ATP-binding proteins (A component) and 2 transmembrane proteins (T component).</text>
</comment>
<evidence type="ECO:0000256" key="5">
    <source>
        <dbReference type="ARBA" id="ARBA00022840"/>
    </source>
</evidence>
<evidence type="ECO:0000256" key="4">
    <source>
        <dbReference type="ARBA" id="ARBA00022741"/>
    </source>
</evidence>
<dbReference type="RefSeq" id="WP_349642263.1">
    <property type="nucleotide sequence ID" value="NZ_CAWVOH010000003.1"/>
</dbReference>
<evidence type="ECO:0000256" key="3">
    <source>
        <dbReference type="ARBA" id="ARBA00022475"/>
    </source>
</evidence>
<sequence>MAIEFQQVNFAYGQGSLAQPVLHNVNLTIPAGQITAIVGQTGSGKSTLVQHINGLLKPTAGQVKVDDFVLSAETKEKDLPKLRAQVGMVFQFPESQLFAATVLEDVMYGPLNFGQSKVAARQAAEKALQRVGLAEEFWTKSPFALSGGQMRRAAIAGTLAVDPAIMVLDEPAAGLDPRGQAELLDLVRSLKDEGKTVVLISHQMDQVMALADQVVVMAHGEVQAVEDPVTLFNRPAAWFQQEHLELPTAGKFALELEQGGWHFDQRPLTLEALAAAINAKEVEHE</sequence>
<keyword evidence="11" id="KW-1185">Reference proteome</keyword>
<evidence type="ECO:0000256" key="7">
    <source>
        <dbReference type="ARBA" id="ARBA00023136"/>
    </source>
</evidence>
<dbReference type="InterPro" id="IPR003439">
    <property type="entry name" value="ABC_transporter-like_ATP-bd"/>
</dbReference>
<dbReference type="Gene3D" id="3.40.50.300">
    <property type="entry name" value="P-loop containing nucleotide triphosphate hydrolases"/>
    <property type="match status" value="1"/>
</dbReference>
<dbReference type="InterPro" id="IPR050095">
    <property type="entry name" value="ECF_ABC_transporter_ATP-bd"/>
</dbReference>
<comment type="function">
    <text evidence="8">ATP-binding (A) component of a common energy-coupling factor (ECF) ABC-transporter complex.</text>
</comment>
<dbReference type="Proteomes" id="UP001314241">
    <property type="component" value="Unassembled WGS sequence"/>
</dbReference>
<dbReference type="InterPro" id="IPR017871">
    <property type="entry name" value="ABC_transporter-like_CS"/>
</dbReference>
<dbReference type="SMART" id="SM00382">
    <property type="entry name" value="AAA"/>
    <property type="match status" value="1"/>
</dbReference>
<dbReference type="PANTHER" id="PTHR43553">
    <property type="entry name" value="HEAVY METAL TRANSPORTER"/>
    <property type="match status" value="1"/>
</dbReference>
<dbReference type="EC" id="7.-.-.-" evidence="8"/>
<name>A0ABP0ER00_9LACO</name>
<comment type="similarity">
    <text evidence="8">Belongs to the ABC transporter superfamily. Energy-coupling factor EcfA family.</text>
</comment>
<proteinExistence type="inferred from homology"/>
<dbReference type="SUPFAM" id="SSF52540">
    <property type="entry name" value="P-loop containing nucleoside triphosphate hydrolases"/>
    <property type="match status" value="1"/>
</dbReference>